<dbReference type="InterPro" id="IPR003156">
    <property type="entry name" value="DHHA1_dom"/>
</dbReference>
<evidence type="ECO:0000313" key="3">
    <source>
        <dbReference type="EMBL" id="EEU13194.1"/>
    </source>
</evidence>
<dbReference type="Gene3D" id="3.10.310.30">
    <property type="match status" value="1"/>
</dbReference>
<dbReference type="eggNOG" id="COG0618">
    <property type="taxonomic scope" value="Bacteria"/>
</dbReference>
<dbReference type="Pfam" id="PF02272">
    <property type="entry name" value="DHHA1"/>
    <property type="match status" value="1"/>
</dbReference>
<dbReference type="EMBL" id="ACXU01000005">
    <property type="protein sequence ID" value="EEU13194.1"/>
    <property type="molecule type" value="Genomic_DNA"/>
</dbReference>
<dbReference type="InterPro" id="IPR038763">
    <property type="entry name" value="DHH_sf"/>
</dbReference>
<dbReference type="SUPFAM" id="SSF64182">
    <property type="entry name" value="DHH phosphoesterases"/>
    <property type="match status" value="1"/>
</dbReference>
<dbReference type="Proteomes" id="UP000003821">
    <property type="component" value="Unassembled WGS sequence"/>
</dbReference>
<proteinExistence type="predicted"/>
<dbReference type="InterPro" id="IPR051319">
    <property type="entry name" value="Oligoribo/pAp-PDE_c-di-AMP_PDE"/>
</dbReference>
<gene>
    <name evidence="3" type="ORF">HMPREF0078_0329</name>
</gene>
<protein>
    <submittedName>
        <fullName evidence="3">DHHA1 domain protein</fullName>
    </submittedName>
</protein>
<dbReference type="AlphaFoldDB" id="C7HSS8"/>
<dbReference type="Pfam" id="PF01368">
    <property type="entry name" value="DHH"/>
    <property type="match status" value="1"/>
</dbReference>
<evidence type="ECO:0000259" key="1">
    <source>
        <dbReference type="Pfam" id="PF01368"/>
    </source>
</evidence>
<accession>C7HSS8</accession>
<name>C7HSS8_9FIRM</name>
<dbReference type="Gene3D" id="3.90.1640.10">
    <property type="entry name" value="inorganic pyrophosphatase (n-terminal core)"/>
    <property type="match status" value="1"/>
</dbReference>
<organism evidence="3 4">
    <name type="scientific">Anaerococcus vaginalis ATCC 51170</name>
    <dbReference type="NCBI Taxonomy" id="655811"/>
    <lineage>
        <taxon>Bacteria</taxon>
        <taxon>Bacillati</taxon>
        <taxon>Bacillota</taxon>
        <taxon>Tissierellia</taxon>
        <taxon>Tissierellales</taxon>
        <taxon>Peptoniphilaceae</taxon>
        <taxon>Anaerococcus</taxon>
    </lineage>
</organism>
<dbReference type="InterPro" id="IPR001667">
    <property type="entry name" value="DDH_dom"/>
</dbReference>
<feature type="domain" description="DDH" evidence="1">
    <location>
        <begin position="28"/>
        <end position="165"/>
    </location>
</feature>
<dbReference type="PANTHER" id="PTHR47618:SF1">
    <property type="entry name" value="BIFUNCTIONAL OLIGORIBONUCLEASE AND PAP PHOSPHATASE NRNA"/>
    <property type="match status" value="1"/>
</dbReference>
<evidence type="ECO:0000313" key="4">
    <source>
        <dbReference type="Proteomes" id="UP000003821"/>
    </source>
</evidence>
<dbReference type="HOGENOM" id="CLU_039720_0_0_9"/>
<feature type="domain" description="DHHA1" evidence="2">
    <location>
        <begin position="240"/>
        <end position="325"/>
    </location>
</feature>
<evidence type="ECO:0000259" key="2">
    <source>
        <dbReference type="Pfam" id="PF02272"/>
    </source>
</evidence>
<reference evidence="3 4" key="1">
    <citation type="submission" date="2009-08" db="EMBL/GenBank/DDBJ databases">
        <authorList>
            <person name="Muzny D."/>
            <person name="Qin X."/>
            <person name="Deng J."/>
            <person name="Jiang H."/>
            <person name="Liu Y."/>
            <person name="Qu J."/>
            <person name="Song X.-Z."/>
            <person name="Zhang L."/>
            <person name="Thornton R."/>
            <person name="Coyle M."/>
            <person name="Francisco L."/>
            <person name="Jackson L."/>
            <person name="Javaid M."/>
            <person name="Korchina V."/>
            <person name="Kovar C."/>
            <person name="Mata R."/>
            <person name="Mathew T."/>
            <person name="Ngo R."/>
            <person name="Nguyen L."/>
            <person name="Nguyen N."/>
            <person name="Okwuonu G."/>
            <person name="Ongeri F."/>
            <person name="Pham C."/>
            <person name="Simmons D."/>
            <person name="Wilczek-Boney K."/>
            <person name="Hale W."/>
            <person name="Jakkamsetti A."/>
            <person name="Pham P."/>
            <person name="Ruth R."/>
            <person name="San Lucas F."/>
            <person name="Warren J."/>
            <person name="Zhang J."/>
            <person name="Zhao Z."/>
            <person name="Zhou C."/>
            <person name="Zhu D."/>
            <person name="Lee S."/>
            <person name="Bess C."/>
            <person name="Blankenburg K."/>
            <person name="Forbes L."/>
            <person name="Fu Q."/>
            <person name="Gubbala S."/>
            <person name="Hirani K."/>
            <person name="Jayaseelan J.C."/>
            <person name="Lara F."/>
            <person name="Munidasa M."/>
            <person name="Palculict T."/>
            <person name="Patil S."/>
            <person name="Pu L.-L."/>
            <person name="Saada N."/>
            <person name="Tang L."/>
            <person name="Weissenberger G."/>
            <person name="Zhu Y."/>
            <person name="Hemphill L."/>
            <person name="Shang Y."/>
            <person name="Youmans B."/>
            <person name="Ayvaz T."/>
            <person name="Ross M."/>
            <person name="Santibanez J."/>
            <person name="Aqrawi P."/>
            <person name="Gross S."/>
            <person name="Joshi V."/>
            <person name="Fowler G."/>
            <person name="Nazareth L."/>
            <person name="Reid J."/>
            <person name="Worley K."/>
            <person name="Petrosino J."/>
            <person name="Highlander S."/>
            <person name="Gibbs R."/>
            <person name="Gibbs R."/>
        </authorList>
    </citation>
    <scope>NUCLEOTIDE SEQUENCE [LARGE SCALE GENOMIC DNA]</scope>
    <source>
        <strain evidence="3 4">ATCC 51170</strain>
    </source>
</reference>
<dbReference type="GO" id="GO:0003676">
    <property type="term" value="F:nucleic acid binding"/>
    <property type="evidence" value="ECO:0007669"/>
    <property type="project" value="InterPro"/>
</dbReference>
<keyword evidence="4" id="KW-1185">Reference proteome</keyword>
<comment type="caution">
    <text evidence="3">The sequence shown here is derived from an EMBL/GenBank/DDBJ whole genome shotgun (WGS) entry which is preliminary data.</text>
</comment>
<dbReference type="PANTHER" id="PTHR47618">
    <property type="entry name" value="BIFUNCTIONAL OLIGORIBONUCLEASE AND PAP PHOSPHATASE NRNA"/>
    <property type="match status" value="1"/>
</dbReference>
<sequence>MKKMPKIEKISQKELENFKKFIDEADTIAISAHINPDGDALGSALGLRKSLELYGKKSDVIKISEVDDYLNFLPQIDFYKNPSLEEYDLFIIVDCSEFDRIDKAIEICKKSKKVLVIDHHEGGSIKTDLNIIHSDSPASCELVYEIIKRLKLPIDKEIATLLYAGLVTDTGRFLYSNISELTFYTAADLYKIGADFEMIYKNLYQNKEISKLQFENHLLNKVEFKKPYALVGVSKKTCKDFGVQMGDSESVVNMLRDLKGIEVACLVKEYGENEFKISLRSKDYLDVSKIARDNGGGGHVRASGFTINTDSMDKALNIMKKILEEAIND</sequence>